<feature type="transmembrane region" description="Helical" evidence="1">
    <location>
        <begin position="52"/>
        <end position="73"/>
    </location>
</feature>
<keyword evidence="1" id="KW-0472">Membrane</keyword>
<dbReference type="Proteomes" id="UP000054010">
    <property type="component" value="Unassembled WGS sequence"/>
</dbReference>
<evidence type="ECO:0000256" key="1">
    <source>
        <dbReference type="SAM" id="Phobius"/>
    </source>
</evidence>
<protein>
    <submittedName>
        <fullName evidence="2">Uncharacterized protein</fullName>
    </submittedName>
</protein>
<accession>E1ICJ0</accession>
<name>E1ICJ0_9CHLR</name>
<dbReference type="AlphaFoldDB" id="E1ICJ0"/>
<keyword evidence="3" id="KW-1185">Reference proteome</keyword>
<keyword evidence="1" id="KW-1133">Transmembrane helix</keyword>
<dbReference type="STRING" id="765420.OSCT_1041"/>
<dbReference type="HOGENOM" id="CLU_1990413_0_0_0"/>
<feature type="transmembrane region" description="Helical" evidence="1">
    <location>
        <begin position="21"/>
        <end position="46"/>
    </location>
</feature>
<gene>
    <name evidence="2" type="ORF">OSCT_1041</name>
</gene>
<evidence type="ECO:0000313" key="2">
    <source>
        <dbReference type="EMBL" id="EFO81118.1"/>
    </source>
</evidence>
<comment type="caution">
    <text evidence="2">The sequence shown here is derived from an EMBL/GenBank/DDBJ whole genome shotgun (WGS) entry which is preliminary data.</text>
</comment>
<keyword evidence="1" id="KW-0812">Transmembrane</keyword>
<evidence type="ECO:0000313" key="3">
    <source>
        <dbReference type="Proteomes" id="UP000054010"/>
    </source>
</evidence>
<organism evidence="2 3">
    <name type="scientific">Oscillochloris trichoides DG-6</name>
    <dbReference type="NCBI Taxonomy" id="765420"/>
    <lineage>
        <taxon>Bacteria</taxon>
        <taxon>Bacillati</taxon>
        <taxon>Chloroflexota</taxon>
        <taxon>Chloroflexia</taxon>
        <taxon>Chloroflexales</taxon>
        <taxon>Chloroflexineae</taxon>
        <taxon>Oscillochloridaceae</taxon>
        <taxon>Oscillochloris</taxon>
    </lineage>
</organism>
<proteinExistence type="predicted"/>
<sequence>MHSARSPFTLELLGMPNDPITALDLALSTALSVGGLGHVALTPFYYGHETGINQAWFAGSGLALTLVGMLNILRLRGDATAGVMSKAANLGATSFLGFAALQNREAQTIAGFALAATLTTLAMRK</sequence>
<reference evidence="2 3" key="1">
    <citation type="journal article" date="2011" name="J. Bacteriol.">
        <title>Draft genome sequence of the anoxygenic filamentous phototrophic bacterium Oscillochloris trichoides subsp. DG-6.</title>
        <authorList>
            <person name="Kuznetsov B.B."/>
            <person name="Ivanovsky R.N."/>
            <person name="Keppen O.I."/>
            <person name="Sukhacheva M.V."/>
            <person name="Bumazhkin B.K."/>
            <person name="Patutina E.O."/>
            <person name="Beletsky A.V."/>
            <person name="Mardanov A.V."/>
            <person name="Baslerov R.V."/>
            <person name="Panteleeva A.N."/>
            <person name="Kolganova T.V."/>
            <person name="Ravin N.V."/>
            <person name="Skryabin K.G."/>
        </authorList>
    </citation>
    <scope>NUCLEOTIDE SEQUENCE [LARGE SCALE GENOMIC DNA]</scope>
    <source>
        <strain evidence="2 3">DG-6</strain>
    </source>
</reference>
<dbReference type="EMBL" id="ADVR01000026">
    <property type="protein sequence ID" value="EFO81118.1"/>
    <property type="molecule type" value="Genomic_DNA"/>
</dbReference>
<dbReference type="OrthoDB" id="163186at2"/>